<dbReference type="Pfam" id="PF18962">
    <property type="entry name" value="Por_Secre_tail"/>
    <property type="match status" value="1"/>
</dbReference>
<keyword evidence="4" id="KW-1185">Reference proteome</keyword>
<protein>
    <submittedName>
        <fullName evidence="3">T9SS type A sorting domain-containing protein</fullName>
    </submittedName>
</protein>
<dbReference type="Proteomes" id="UP000292424">
    <property type="component" value="Chromosome"/>
</dbReference>
<feature type="domain" description="Secretion system C-terminal sorting" evidence="2">
    <location>
        <begin position="73"/>
        <end position="142"/>
    </location>
</feature>
<feature type="signal peptide" evidence="1">
    <location>
        <begin position="1"/>
        <end position="21"/>
    </location>
</feature>
<dbReference type="KEGG" id="arac:E0W69_005110"/>
<reference evidence="3 4" key="1">
    <citation type="submission" date="2019-09" db="EMBL/GenBank/DDBJ databases">
        <title>Complete genome sequence of Arachidicoccus sp. B3-10 isolated from apple orchard soil.</title>
        <authorList>
            <person name="Kim H.S."/>
            <person name="Han K.-I."/>
            <person name="Suh M.K."/>
            <person name="Lee K.C."/>
            <person name="Eom M.K."/>
            <person name="Kim J.-S."/>
            <person name="Kang S.W."/>
            <person name="Sin Y."/>
            <person name="Lee J.-S."/>
        </authorList>
    </citation>
    <scope>NUCLEOTIDE SEQUENCE [LARGE SCALE GENOMIC DNA]</scope>
    <source>
        <strain evidence="3 4">B3-10</strain>
    </source>
</reference>
<dbReference type="OrthoDB" id="678145at2"/>
<gene>
    <name evidence="3" type="ORF">E0W69_005110</name>
</gene>
<dbReference type="AlphaFoldDB" id="A0A5P2G099"/>
<feature type="chain" id="PRO_5024437506" evidence="1">
    <location>
        <begin position="22"/>
        <end position="146"/>
    </location>
</feature>
<sequence>MKFNFISFSIAMLCITTGARAQNLPSNTCGIIYSYDLSGNRIGRQYVCNNSSMMDTKQQNLTFNTILPSNTKLYPNPTTGQFSISFTKALDNAEITVTDMLGKTIIHTYKSGTYISMDLSNVTSGMYLVNIQDKDNPIHLKVIKAK</sequence>
<dbReference type="EMBL" id="CP044016">
    <property type="protein sequence ID" value="QES88068.1"/>
    <property type="molecule type" value="Genomic_DNA"/>
</dbReference>
<evidence type="ECO:0000313" key="3">
    <source>
        <dbReference type="EMBL" id="QES88068.1"/>
    </source>
</evidence>
<dbReference type="InterPro" id="IPR026444">
    <property type="entry name" value="Secre_tail"/>
</dbReference>
<dbReference type="Gene3D" id="2.60.40.3080">
    <property type="match status" value="1"/>
</dbReference>
<evidence type="ECO:0000259" key="2">
    <source>
        <dbReference type="Pfam" id="PF18962"/>
    </source>
</evidence>
<evidence type="ECO:0000313" key="4">
    <source>
        <dbReference type="Proteomes" id="UP000292424"/>
    </source>
</evidence>
<proteinExistence type="predicted"/>
<evidence type="ECO:0000256" key="1">
    <source>
        <dbReference type="SAM" id="SignalP"/>
    </source>
</evidence>
<keyword evidence="1" id="KW-0732">Signal</keyword>
<organism evidence="3 4">
    <name type="scientific">Rhizosphaericola mali</name>
    <dbReference type="NCBI Taxonomy" id="2545455"/>
    <lineage>
        <taxon>Bacteria</taxon>
        <taxon>Pseudomonadati</taxon>
        <taxon>Bacteroidota</taxon>
        <taxon>Chitinophagia</taxon>
        <taxon>Chitinophagales</taxon>
        <taxon>Chitinophagaceae</taxon>
        <taxon>Rhizosphaericola</taxon>
    </lineage>
</organism>
<accession>A0A5P2G099</accession>
<name>A0A5P2G099_9BACT</name>
<dbReference type="NCBIfam" id="TIGR04183">
    <property type="entry name" value="Por_Secre_tail"/>
    <property type="match status" value="1"/>
</dbReference>